<proteinExistence type="inferred from homology"/>
<dbReference type="EC" id="2.7.11.-" evidence="8"/>
<dbReference type="GO" id="GO:0005524">
    <property type="term" value="F:ATP binding"/>
    <property type="evidence" value="ECO:0007669"/>
    <property type="project" value="UniProtKB-UniRule"/>
</dbReference>
<gene>
    <name evidence="13" type="ORF">STCU_00143</name>
    <name evidence="12" type="ORF">STCU_05729</name>
</gene>
<dbReference type="InterPro" id="IPR036784">
    <property type="entry name" value="AK/P_DHK_N_sf"/>
</dbReference>
<keyword evidence="12" id="KW-0670">Pyruvate</keyword>
<evidence type="ECO:0000256" key="4">
    <source>
        <dbReference type="ARBA" id="ARBA00022777"/>
    </source>
</evidence>
<keyword evidence="2 8" id="KW-0808">Transferase</keyword>
<evidence type="ECO:0000256" key="9">
    <source>
        <dbReference type="SAM" id="Coils"/>
    </source>
</evidence>
<dbReference type="Pfam" id="PF10436">
    <property type="entry name" value="BCDHK_Adom3"/>
    <property type="match status" value="1"/>
</dbReference>
<comment type="caution">
    <text evidence="12">The sequence shown here is derived from an EMBL/GenBank/DDBJ whole genome shotgun (WGS) entry which is preliminary data.</text>
</comment>
<evidence type="ECO:0000259" key="11">
    <source>
        <dbReference type="Pfam" id="PF10436"/>
    </source>
</evidence>
<feature type="coiled-coil region" evidence="9">
    <location>
        <begin position="19"/>
        <end position="49"/>
    </location>
</feature>
<evidence type="ECO:0000256" key="3">
    <source>
        <dbReference type="ARBA" id="ARBA00022741"/>
    </source>
</evidence>
<protein>
    <recommendedName>
        <fullName evidence="8">Protein-serine/threonine kinase</fullName>
        <ecNumber evidence="8">2.7.11.-</ecNumber>
    </recommendedName>
</protein>
<dbReference type="InterPro" id="IPR039028">
    <property type="entry name" value="BCKD/PDK"/>
</dbReference>
<dbReference type="EMBL" id="ATMH01000143">
    <property type="protein sequence ID" value="EPY37154.1"/>
    <property type="molecule type" value="Genomic_DNA"/>
</dbReference>
<evidence type="ECO:0000313" key="13">
    <source>
        <dbReference type="EMBL" id="EPY37154.1"/>
    </source>
</evidence>
<accession>S9VK56</accession>
<comment type="subcellular location">
    <subcellularLocation>
        <location evidence="8">Mitochondrion matrix</location>
    </subcellularLocation>
</comment>
<feature type="domain" description="Branched-chain alpha-ketoacid dehydrogenase kinase/Pyruvate dehydrogenase kinase N-terminal" evidence="11">
    <location>
        <begin position="74"/>
        <end position="176"/>
    </location>
</feature>
<dbReference type="Proteomes" id="UP000015354">
    <property type="component" value="Unassembled WGS sequence"/>
</dbReference>
<dbReference type="CDD" id="cd16929">
    <property type="entry name" value="HATPase_PDK-like"/>
    <property type="match status" value="1"/>
</dbReference>
<dbReference type="GO" id="GO:0010906">
    <property type="term" value="P:regulation of glucose metabolic process"/>
    <property type="evidence" value="ECO:0007669"/>
    <property type="project" value="TreeGrafter"/>
</dbReference>
<evidence type="ECO:0000256" key="7">
    <source>
        <dbReference type="ARBA" id="ARBA00048201"/>
    </source>
</evidence>
<dbReference type="SUPFAM" id="SSF55874">
    <property type="entry name" value="ATPase domain of HSP90 chaperone/DNA topoisomerase II/histidine kinase"/>
    <property type="match status" value="1"/>
</dbReference>
<keyword evidence="3 8" id="KW-0547">Nucleotide-binding</keyword>
<keyword evidence="5 8" id="KW-0067">ATP-binding</keyword>
<dbReference type="Gene3D" id="1.20.140.20">
    <property type="entry name" value="Alpha-ketoacid/pyruvate dehydrogenase kinase, N-terminal domain"/>
    <property type="match status" value="1"/>
</dbReference>
<dbReference type="SUPFAM" id="SSF69012">
    <property type="entry name" value="alpha-ketoacid dehydrogenase kinase, N-terminal domain"/>
    <property type="match status" value="1"/>
</dbReference>
<evidence type="ECO:0000259" key="10">
    <source>
        <dbReference type="Pfam" id="PF02518"/>
    </source>
</evidence>
<dbReference type="PANTHER" id="PTHR11947">
    <property type="entry name" value="PYRUVATE DEHYDROGENASE KINASE"/>
    <property type="match status" value="1"/>
</dbReference>
<dbReference type="InterPro" id="IPR018955">
    <property type="entry name" value="BCDHK/PDK_N"/>
</dbReference>
<organism evidence="12 14">
    <name type="scientific">Strigomonas culicis</name>
    <dbReference type="NCBI Taxonomy" id="28005"/>
    <lineage>
        <taxon>Eukaryota</taxon>
        <taxon>Discoba</taxon>
        <taxon>Euglenozoa</taxon>
        <taxon>Kinetoplastea</taxon>
        <taxon>Metakinetoplastina</taxon>
        <taxon>Trypanosomatida</taxon>
        <taxon>Trypanosomatidae</taxon>
        <taxon>Strigomonadinae</taxon>
        <taxon>Strigomonas</taxon>
    </lineage>
</organism>
<name>S9VK56_9TRYP</name>
<sequence>MFRRASLAPLALFSSVQRRFNSSQELTALKTQLQKLEKKIQQLEESKASNGLVSIFASRHMKEMNMKMALHVFADKSYSSFIFCHKHLPVVLAHFIMQLDNLPAGLSAMPSVIKVRGIILNSFLKIVSCKIPTSPEAEKEFIHVLEDIDEAHAEAELVKTLSVGILELKDHLSRHRRALLELKESSPQWSRIKLNESDIMPYEELAGIQEPLDFCNRCIVRYNFMSRMLLNLGNDAKRVGMVDLEVNLERIVRGAVDEARQICTDHYGDCPDVEFTISTDTKKIRFPFMTTTIRYIVVELMKNAFRATVDAHMKRNSCGIVTCDDMPPVKILVHMKKGINHACIRVSDEGLGMTQKQQEMAMAYSFTTVDKPAISLTNEGHVEHTEAVSPLAGYGYGLPMSRVYANCFGGDLAIKSMEGFGTRAYYHIQL</sequence>
<evidence type="ECO:0000313" key="12">
    <source>
        <dbReference type="EMBL" id="EPY27481.1"/>
    </source>
</evidence>
<feature type="domain" description="Histidine kinase/HSP90-like ATPase" evidence="10">
    <location>
        <begin position="292"/>
        <end position="428"/>
    </location>
</feature>
<comment type="catalytic activity">
    <reaction evidence="7">
        <text>L-seryl-[pyruvate dehydrogenase E1 alpha subunit] + ATP = O-phospho-L-seryl-[pyruvate dehydrogenase E1 alpha subunit] + ADP + H(+)</text>
        <dbReference type="Rhea" id="RHEA:23052"/>
        <dbReference type="Rhea" id="RHEA-COMP:13689"/>
        <dbReference type="Rhea" id="RHEA-COMP:13690"/>
        <dbReference type="ChEBI" id="CHEBI:15378"/>
        <dbReference type="ChEBI" id="CHEBI:29999"/>
        <dbReference type="ChEBI" id="CHEBI:30616"/>
        <dbReference type="ChEBI" id="CHEBI:83421"/>
        <dbReference type="ChEBI" id="CHEBI:456216"/>
        <dbReference type="EC" id="2.7.11.2"/>
    </reaction>
</comment>
<dbReference type="Gene3D" id="3.30.565.10">
    <property type="entry name" value="Histidine kinase-like ATPase, C-terminal domain"/>
    <property type="match status" value="1"/>
</dbReference>
<dbReference type="GO" id="GO:0004740">
    <property type="term" value="F:pyruvate dehydrogenase (acetyl-transferring) kinase activity"/>
    <property type="evidence" value="ECO:0007669"/>
    <property type="project" value="UniProtKB-EC"/>
</dbReference>
<dbReference type="InterPro" id="IPR003594">
    <property type="entry name" value="HATPase_dom"/>
</dbReference>
<dbReference type="EMBL" id="ATMH01005729">
    <property type="protein sequence ID" value="EPY27481.1"/>
    <property type="molecule type" value="Genomic_DNA"/>
</dbReference>
<keyword evidence="6 8" id="KW-0496">Mitochondrion</keyword>
<dbReference type="InterPro" id="IPR036890">
    <property type="entry name" value="HATPase_C_sf"/>
</dbReference>
<dbReference type="AlphaFoldDB" id="S9VK56"/>
<keyword evidence="4 8" id="KW-0418">Kinase</keyword>
<evidence type="ECO:0000313" key="14">
    <source>
        <dbReference type="Proteomes" id="UP000015354"/>
    </source>
</evidence>
<evidence type="ECO:0000256" key="6">
    <source>
        <dbReference type="ARBA" id="ARBA00023128"/>
    </source>
</evidence>
<evidence type="ECO:0000256" key="1">
    <source>
        <dbReference type="ARBA" id="ARBA00006155"/>
    </source>
</evidence>
<reference evidence="12" key="2">
    <citation type="submission" date="2013-03" db="EMBL/GenBank/DDBJ databases">
        <authorList>
            <person name="Motta M.C.M."/>
            <person name="Martins A.C.A."/>
            <person name="Preta C.M.C.C."/>
            <person name="Silva R."/>
            <person name="de Souza S.S."/>
            <person name="Klein C.C."/>
            <person name="de Almeida L.G.P."/>
            <person name="Cunha O.L."/>
            <person name="Colabardini A.C."/>
            <person name="Lima B.A."/>
            <person name="Machado C.R."/>
            <person name="Soares C.M.A."/>
            <person name="de Menezes C.B.A."/>
            <person name="Bartolomeu D.C."/>
            <person name="Grisard E.C."/>
            <person name="Fantinatti-Garboggini F."/>
            <person name="Rodrigues-Luiz G.F."/>
            <person name="Wagner G."/>
            <person name="Goldman G.H."/>
            <person name="Fietto J.L.R."/>
            <person name="Ciapina L.P."/>
            <person name="Brocchi M."/>
            <person name="Elias M.C."/>
            <person name="Goldman M.H.S."/>
            <person name="Sagot M.-F."/>
            <person name="Pereira M."/>
            <person name="Stoco P.H."/>
            <person name="Teixeira S.M.R."/>
            <person name="de Mendonca-Neto R.P."/>
            <person name="Maciel T.E.F."/>
            <person name="Mendes T.A.O."/>
            <person name="Urmenyi T.P."/>
            <person name="Teixeira M.M.G."/>
            <person name="de Camargo E.F.P."/>
            <person name="de Sousa W."/>
            <person name="Schenkman S."/>
            <person name="de Vasconcelos A.T.R."/>
        </authorList>
    </citation>
    <scope>NUCLEOTIDE SEQUENCE</scope>
</reference>
<keyword evidence="9" id="KW-0175">Coiled coil</keyword>
<dbReference type="PANTHER" id="PTHR11947:SF3">
    <property type="entry name" value="[PYRUVATE DEHYDROGENASE (ACETYL-TRANSFERRING)] KINASE, MITOCHONDRIAL"/>
    <property type="match status" value="1"/>
</dbReference>
<reference evidence="12 14" key="1">
    <citation type="journal article" date="2013" name="PLoS ONE">
        <title>Predicting the Proteins of Angomonas deanei, Strigomonas culicis and Their Respective Endosymbionts Reveals New Aspects of the Trypanosomatidae Family.</title>
        <authorList>
            <person name="Motta M.C."/>
            <person name="Martins A.C."/>
            <person name="de Souza S.S."/>
            <person name="Catta-Preta C.M."/>
            <person name="Silva R."/>
            <person name="Klein C.C."/>
            <person name="de Almeida L.G."/>
            <person name="de Lima Cunha O."/>
            <person name="Ciapina L.P."/>
            <person name="Brocchi M."/>
            <person name="Colabardini A.C."/>
            <person name="de Araujo Lima B."/>
            <person name="Machado C.R."/>
            <person name="de Almeida Soares C.M."/>
            <person name="Probst C.M."/>
            <person name="de Menezes C.B."/>
            <person name="Thompson C.E."/>
            <person name="Bartholomeu D.C."/>
            <person name="Gradia D.F."/>
            <person name="Pavoni D.P."/>
            <person name="Grisard E.C."/>
            <person name="Fantinatti-Garboggini F."/>
            <person name="Marchini F.K."/>
            <person name="Rodrigues-Luiz G.F."/>
            <person name="Wagner G."/>
            <person name="Goldman G.H."/>
            <person name="Fietto J.L."/>
            <person name="Elias M.C."/>
            <person name="Goldman M.H."/>
            <person name="Sagot M.F."/>
            <person name="Pereira M."/>
            <person name="Stoco P.H."/>
            <person name="de Mendonca-Neto R.P."/>
            <person name="Teixeira S.M."/>
            <person name="Maciel T.E."/>
            <person name="de Oliveira Mendes T.A."/>
            <person name="Urmenyi T.P."/>
            <person name="de Souza W."/>
            <person name="Schenkman S."/>
            <person name="de Vasconcelos A.T."/>
        </authorList>
    </citation>
    <scope>NUCLEOTIDE SEQUENCE [LARGE SCALE GENOMIC DNA]</scope>
</reference>
<dbReference type="GO" id="GO:0005759">
    <property type="term" value="C:mitochondrial matrix"/>
    <property type="evidence" value="ECO:0007669"/>
    <property type="project" value="UniProtKB-SubCell"/>
</dbReference>
<dbReference type="OrthoDB" id="241648at2759"/>
<evidence type="ECO:0000256" key="5">
    <source>
        <dbReference type="ARBA" id="ARBA00022840"/>
    </source>
</evidence>
<dbReference type="Pfam" id="PF02518">
    <property type="entry name" value="HATPase_c"/>
    <property type="match status" value="1"/>
</dbReference>
<evidence type="ECO:0000256" key="2">
    <source>
        <dbReference type="ARBA" id="ARBA00022679"/>
    </source>
</evidence>
<keyword evidence="14" id="KW-1185">Reference proteome</keyword>
<comment type="similarity">
    <text evidence="1 8">Belongs to the PDK/BCKDK protein kinase family.</text>
</comment>
<evidence type="ECO:0000256" key="8">
    <source>
        <dbReference type="RuleBase" id="RU366032"/>
    </source>
</evidence>